<accession>A0A553PNL5</accession>
<dbReference type="EMBL" id="VCGU01000002">
    <property type="protein sequence ID" value="TRY79272.1"/>
    <property type="molecule type" value="Genomic_DNA"/>
</dbReference>
<dbReference type="AlphaFoldDB" id="A0A553PNL5"/>
<evidence type="ECO:0000256" key="1">
    <source>
        <dbReference type="SAM" id="MobiDB-lite"/>
    </source>
</evidence>
<dbReference type="STRING" id="6832.A0A553PNL5"/>
<proteinExistence type="predicted"/>
<feature type="region of interest" description="Disordered" evidence="1">
    <location>
        <begin position="275"/>
        <end position="297"/>
    </location>
</feature>
<organism evidence="3 4">
    <name type="scientific">Tigriopus californicus</name>
    <name type="common">Marine copepod</name>
    <dbReference type="NCBI Taxonomy" id="6832"/>
    <lineage>
        <taxon>Eukaryota</taxon>
        <taxon>Metazoa</taxon>
        <taxon>Ecdysozoa</taxon>
        <taxon>Arthropoda</taxon>
        <taxon>Crustacea</taxon>
        <taxon>Multicrustacea</taxon>
        <taxon>Hexanauplia</taxon>
        <taxon>Copepoda</taxon>
        <taxon>Harpacticoida</taxon>
        <taxon>Harpacticidae</taxon>
        <taxon>Tigriopus</taxon>
    </lineage>
</organism>
<comment type="caution">
    <text evidence="3">The sequence shown here is derived from an EMBL/GenBank/DDBJ whole genome shotgun (WGS) entry which is preliminary data.</text>
</comment>
<feature type="transmembrane region" description="Helical" evidence="2">
    <location>
        <begin position="152"/>
        <end position="174"/>
    </location>
</feature>
<evidence type="ECO:0000256" key="2">
    <source>
        <dbReference type="SAM" id="Phobius"/>
    </source>
</evidence>
<gene>
    <name evidence="3" type="ORF">TCAL_17065</name>
</gene>
<name>A0A553PNL5_TIGCA</name>
<dbReference type="Proteomes" id="UP000318571">
    <property type="component" value="Chromosome 6"/>
</dbReference>
<keyword evidence="2" id="KW-1133">Transmembrane helix</keyword>
<keyword evidence="2" id="KW-0472">Membrane</keyword>
<sequence>MPLMSSVERTAPELAESNRSMDAVGLFPPPLLLTLASPSLMLTLTMNQSSELEIRQNDEGQKEINRGSSDMTSSVLRALLISEHGIWHYGPKWESVNGQPEKLDHAMHAIDAIHREHPWRWWLIHSRQTHPGLRNPETETTTEIESVNKADFLLPVVVVVVVVLELVIIMPSAWTGGGSSSSPASVSATSGSSSSSVIGLIGQALTANSEWAEKDDFLDVIYWARQILGVLLGLVFGLLGPSSSVSMGSGIMAQNGNLRMASLKSWTMQCMPSMPSTENTPGVGGELGPAPRVPHWG</sequence>
<feature type="transmembrane region" description="Helical" evidence="2">
    <location>
        <begin position="220"/>
        <end position="239"/>
    </location>
</feature>
<evidence type="ECO:0000313" key="3">
    <source>
        <dbReference type="EMBL" id="TRY79272.1"/>
    </source>
</evidence>
<reference evidence="3 4" key="1">
    <citation type="journal article" date="2018" name="Nat. Ecol. Evol.">
        <title>Genomic signatures of mitonuclear coevolution across populations of Tigriopus californicus.</title>
        <authorList>
            <person name="Barreto F.S."/>
            <person name="Watson E.T."/>
            <person name="Lima T.G."/>
            <person name="Willett C.S."/>
            <person name="Edmands S."/>
            <person name="Li W."/>
            <person name="Burton R.S."/>
        </authorList>
    </citation>
    <scope>NUCLEOTIDE SEQUENCE [LARGE SCALE GENOMIC DNA]</scope>
    <source>
        <strain evidence="3 4">San Diego</strain>
    </source>
</reference>
<evidence type="ECO:0000313" key="4">
    <source>
        <dbReference type="Proteomes" id="UP000318571"/>
    </source>
</evidence>
<protein>
    <submittedName>
        <fullName evidence="3">Uncharacterized protein</fullName>
    </submittedName>
</protein>
<keyword evidence="4" id="KW-1185">Reference proteome</keyword>
<keyword evidence="2" id="KW-0812">Transmembrane</keyword>